<keyword evidence="5" id="KW-1185">Reference proteome</keyword>
<dbReference type="Pfam" id="PF00685">
    <property type="entry name" value="Sulfotransfer_1"/>
    <property type="match status" value="1"/>
</dbReference>
<dbReference type="InterPro" id="IPR037359">
    <property type="entry name" value="NST/OST"/>
</dbReference>
<dbReference type="HOGENOM" id="CLU_017703_1_1_10"/>
<dbReference type="InterPro" id="IPR027417">
    <property type="entry name" value="P-loop_NTPase"/>
</dbReference>
<evidence type="ECO:0000259" key="3">
    <source>
        <dbReference type="Pfam" id="PF00685"/>
    </source>
</evidence>
<dbReference type="InterPro" id="IPR000863">
    <property type="entry name" value="Sulfotransferase_dom"/>
</dbReference>
<protein>
    <submittedName>
        <fullName evidence="4">Deacetylase sulfotransferase</fullName>
    </submittedName>
</protein>
<dbReference type="EnsemblBacteria" id="ABC45833">
    <property type="protein sequence ID" value="ABC45833"/>
    <property type="gene ID" value="SRU_0994"/>
</dbReference>
<keyword evidence="1" id="KW-0808">Transferase</keyword>
<dbReference type="GO" id="GO:0008146">
    <property type="term" value="F:sulfotransferase activity"/>
    <property type="evidence" value="ECO:0007669"/>
    <property type="project" value="InterPro"/>
</dbReference>
<dbReference type="PANTHER" id="PTHR10605">
    <property type="entry name" value="HEPARAN SULFATE SULFOTRANSFERASE"/>
    <property type="match status" value="1"/>
</dbReference>
<evidence type="ECO:0000313" key="4">
    <source>
        <dbReference type="EMBL" id="ABC45833.1"/>
    </source>
</evidence>
<dbReference type="KEGG" id="sru:SRU_0994"/>
<dbReference type="Proteomes" id="UP000008674">
    <property type="component" value="Chromosome"/>
</dbReference>
<evidence type="ECO:0000313" key="5">
    <source>
        <dbReference type="Proteomes" id="UP000008674"/>
    </source>
</evidence>
<evidence type="ECO:0000256" key="1">
    <source>
        <dbReference type="ARBA" id="ARBA00022679"/>
    </source>
</evidence>
<sequence>MGRAVLAPPLRPAVSHSGPHCSMSRVNLFLIGVNKAGTSWLYTLLNRHPDIFMADEKELYYFGDTGRDEEAPCTLEDYHAHFPFDQDHRYFGDATVMYYRHAATADAIRAYNPDAKLLAIVRDPIERLLSQFQYHKQLGILDESTSLSEALDGRDPELLRDSHYEETLPAYTERFGPEQFTVVSLEAGKEAPDRFWRTLLDFLSLPDAPRPTDEGRPANPTGSAAFRAVYRATVRPLRRSLPGAYRWLLGHPAARTAKRALLRVLGTAGAKADMLTPGLEERLLDEFAPTYAYLHDLGMEVYDRP</sequence>
<dbReference type="AlphaFoldDB" id="Q2S3V4"/>
<dbReference type="SUPFAM" id="SSF52540">
    <property type="entry name" value="P-loop containing nucleoside triphosphate hydrolases"/>
    <property type="match status" value="1"/>
</dbReference>
<dbReference type="EMBL" id="CP000159">
    <property type="protein sequence ID" value="ABC45833.1"/>
    <property type="molecule type" value="Genomic_DNA"/>
</dbReference>
<accession>Q2S3V4</accession>
<proteinExistence type="predicted"/>
<name>Q2S3V4_SALRD</name>
<feature type="domain" description="Sulfotransferase" evidence="3">
    <location>
        <begin position="28"/>
        <end position="206"/>
    </location>
</feature>
<reference evidence="4 5" key="1">
    <citation type="journal article" date="2005" name="Proc. Natl. Acad. Sci. U.S.A.">
        <title>The genome of Salinibacter ruber: convergence and gene exchange among hyperhalophilic bacteria and archaea.</title>
        <authorList>
            <person name="Mongodin E.F."/>
            <person name="Nelson K.E."/>
            <person name="Daugherty S."/>
            <person name="Deboy R.T."/>
            <person name="Wister J."/>
            <person name="Khouri H."/>
            <person name="Weidman J."/>
            <person name="Walsh D.A."/>
            <person name="Papke R.T."/>
            <person name="Sanchez Perez G."/>
            <person name="Sharma A.K."/>
            <person name="Nesbo C.L."/>
            <person name="MacLeod D."/>
            <person name="Bapteste E."/>
            <person name="Doolittle W.F."/>
            <person name="Charlebois R.L."/>
            <person name="Legault B."/>
            <person name="Rodriguez-Valera F."/>
        </authorList>
    </citation>
    <scope>NUCLEOTIDE SEQUENCE [LARGE SCALE GENOMIC DNA]</scope>
    <source>
        <strain evidence="5">DSM 13855 / CECT 5946 / M31</strain>
    </source>
</reference>
<dbReference type="PANTHER" id="PTHR10605:SF56">
    <property type="entry name" value="BIFUNCTIONAL HEPARAN SULFATE N-DEACETYLASE_N-SULFOTRANSFERASE"/>
    <property type="match status" value="1"/>
</dbReference>
<organism evidence="4 5">
    <name type="scientific">Salinibacter ruber (strain DSM 13855 / M31)</name>
    <dbReference type="NCBI Taxonomy" id="309807"/>
    <lineage>
        <taxon>Bacteria</taxon>
        <taxon>Pseudomonadati</taxon>
        <taxon>Rhodothermota</taxon>
        <taxon>Rhodothermia</taxon>
        <taxon>Rhodothermales</taxon>
        <taxon>Salinibacteraceae</taxon>
        <taxon>Salinibacter</taxon>
    </lineage>
</organism>
<dbReference type="eggNOG" id="COG0457">
    <property type="taxonomic scope" value="Bacteria"/>
</dbReference>
<dbReference type="STRING" id="309807.SRU_0994"/>
<keyword evidence="2" id="KW-0325">Glycoprotein</keyword>
<dbReference type="Gene3D" id="3.40.50.300">
    <property type="entry name" value="P-loop containing nucleotide triphosphate hydrolases"/>
    <property type="match status" value="1"/>
</dbReference>
<dbReference type="OrthoDB" id="981508at2"/>
<evidence type="ECO:0000256" key="2">
    <source>
        <dbReference type="ARBA" id="ARBA00023180"/>
    </source>
</evidence>
<gene>
    <name evidence="4" type="ordered locus">SRU_0994</name>
</gene>